<evidence type="ECO:0000313" key="2">
    <source>
        <dbReference type="EMBL" id="CAB4193361.1"/>
    </source>
</evidence>
<accession>A0A6J5RIJ7</accession>
<sequence length="178" mass="18266">MGNTTNNGGIIVFVPGGKGQPSETIGAGMSRRGETISDTLNRIKGSGGLPRGAKYLPLSGQDVAAYGGSAGFSDADISDFTGQLGGAKSVGGRLVASEARGVRAGGANRISGEETRAAANVRRATNRVAALKTEQRAAQTRVRQLKTAGRSERTIRSAEKAVATLRDQIKAQQAIAKG</sequence>
<dbReference type="EMBL" id="LR797193">
    <property type="protein sequence ID" value="CAB4193361.1"/>
    <property type="molecule type" value="Genomic_DNA"/>
</dbReference>
<evidence type="ECO:0000256" key="1">
    <source>
        <dbReference type="SAM" id="Coils"/>
    </source>
</evidence>
<name>A0A6J5RIJ7_9CAUD</name>
<protein>
    <submittedName>
        <fullName evidence="2">Uncharacterized protein</fullName>
    </submittedName>
</protein>
<feature type="coiled-coil region" evidence="1">
    <location>
        <begin position="121"/>
        <end position="175"/>
    </location>
</feature>
<gene>
    <name evidence="2" type="ORF">UFOVP1246_86</name>
</gene>
<reference evidence="2" key="1">
    <citation type="submission" date="2020-05" db="EMBL/GenBank/DDBJ databases">
        <authorList>
            <person name="Chiriac C."/>
            <person name="Salcher M."/>
            <person name="Ghai R."/>
            <person name="Kavagutti S V."/>
        </authorList>
    </citation>
    <scope>NUCLEOTIDE SEQUENCE</scope>
</reference>
<proteinExistence type="predicted"/>
<keyword evidence="1" id="KW-0175">Coiled coil</keyword>
<organism evidence="2">
    <name type="scientific">uncultured Caudovirales phage</name>
    <dbReference type="NCBI Taxonomy" id="2100421"/>
    <lineage>
        <taxon>Viruses</taxon>
        <taxon>Duplodnaviria</taxon>
        <taxon>Heunggongvirae</taxon>
        <taxon>Uroviricota</taxon>
        <taxon>Caudoviricetes</taxon>
        <taxon>Peduoviridae</taxon>
        <taxon>Maltschvirus</taxon>
        <taxon>Maltschvirus maltsch</taxon>
    </lineage>
</organism>